<reference evidence="4" key="2">
    <citation type="submission" date="2011-01" db="EMBL/GenBank/DDBJ databases">
        <title>The complete genome of Deinococcus maricopensis DSM 21211.</title>
        <authorList>
            <consortium name="US DOE Joint Genome Institute (JGI-PGF)"/>
            <person name="Lucas S."/>
            <person name="Copeland A."/>
            <person name="Lapidus A."/>
            <person name="Goodwin L."/>
            <person name="Pitluck S."/>
            <person name="Kyrpides N."/>
            <person name="Mavromatis K."/>
            <person name="Pagani I."/>
            <person name="Ivanova N."/>
            <person name="Ovchinnikova G."/>
            <person name="Zeytun A."/>
            <person name="Detter J.C."/>
            <person name="Han C."/>
            <person name="Land M."/>
            <person name="Hauser L."/>
            <person name="Markowitz V."/>
            <person name="Cheng J.-F."/>
            <person name="Hugenholtz P."/>
            <person name="Woyke T."/>
            <person name="Wu D."/>
            <person name="Pukall R."/>
            <person name="Gehrich-Schroeter G."/>
            <person name="Brambilla E."/>
            <person name="Klenk H.-P."/>
            <person name="Eisen J.A."/>
        </authorList>
    </citation>
    <scope>NUCLEOTIDE SEQUENCE [LARGE SCALE GENOMIC DNA]</scope>
    <source>
        <strain evidence="4">DSM 21211 / LMG 22137 / NRRL B-23946 / LB-34</strain>
    </source>
</reference>
<keyword evidence="1" id="KW-0732">Signal</keyword>
<feature type="domain" description="SCP" evidence="2">
    <location>
        <begin position="30"/>
        <end position="152"/>
    </location>
</feature>
<feature type="chain" id="PRO_5003232365" evidence="1">
    <location>
        <begin position="22"/>
        <end position="160"/>
    </location>
</feature>
<dbReference type="Pfam" id="PF00188">
    <property type="entry name" value="CAP"/>
    <property type="match status" value="1"/>
</dbReference>
<feature type="signal peptide" evidence="1">
    <location>
        <begin position="1"/>
        <end position="21"/>
    </location>
</feature>
<dbReference type="InterPro" id="IPR014044">
    <property type="entry name" value="CAP_dom"/>
</dbReference>
<dbReference type="KEGG" id="dmr:Deima_0496"/>
<dbReference type="AlphaFoldDB" id="E8U516"/>
<dbReference type="PANTHER" id="PTHR31157:SF1">
    <property type="entry name" value="SCP DOMAIN-CONTAINING PROTEIN"/>
    <property type="match status" value="1"/>
</dbReference>
<evidence type="ECO:0000256" key="1">
    <source>
        <dbReference type="SAM" id="SignalP"/>
    </source>
</evidence>
<dbReference type="Gene3D" id="3.40.33.10">
    <property type="entry name" value="CAP"/>
    <property type="match status" value="1"/>
</dbReference>
<organism evidence="3 4">
    <name type="scientific">Deinococcus maricopensis (strain DSM 21211 / LMG 22137 / NRRL B-23946 / LB-34)</name>
    <dbReference type="NCBI Taxonomy" id="709986"/>
    <lineage>
        <taxon>Bacteria</taxon>
        <taxon>Thermotogati</taxon>
        <taxon>Deinococcota</taxon>
        <taxon>Deinococci</taxon>
        <taxon>Deinococcales</taxon>
        <taxon>Deinococcaceae</taxon>
        <taxon>Deinococcus</taxon>
    </lineage>
</organism>
<dbReference type="RefSeq" id="WP_013555660.1">
    <property type="nucleotide sequence ID" value="NC_014958.1"/>
</dbReference>
<keyword evidence="4" id="KW-1185">Reference proteome</keyword>
<dbReference type="SUPFAM" id="SSF55797">
    <property type="entry name" value="PR-1-like"/>
    <property type="match status" value="1"/>
</dbReference>
<dbReference type="HOGENOM" id="CLU_048111_3_0_0"/>
<dbReference type="CDD" id="cd05379">
    <property type="entry name" value="CAP_bacterial"/>
    <property type="match status" value="1"/>
</dbReference>
<accession>E8U516</accession>
<dbReference type="PANTHER" id="PTHR31157">
    <property type="entry name" value="SCP DOMAIN-CONTAINING PROTEIN"/>
    <property type="match status" value="1"/>
</dbReference>
<dbReference type="Proteomes" id="UP000008635">
    <property type="component" value="Chromosome"/>
</dbReference>
<dbReference type="OrthoDB" id="68195at2"/>
<sequence precursor="true">MRQLAVFTGLLATLLSSAATAQTLEAQLVNRLNAIRAQGVTCPGSGRRPVAGTLSWTPALARSANTQAVYMAASGRITHTGQDGSTPRVRAASVGVNAVSVTEIIYMNSGLSADAAINWWLNSPVHCFYMTDARYNHVGASVIRGPRGTAYVMTLSSQPK</sequence>
<protein>
    <submittedName>
        <fullName evidence="3">SCP-like extracellular</fullName>
    </submittedName>
</protein>
<evidence type="ECO:0000259" key="2">
    <source>
        <dbReference type="Pfam" id="PF00188"/>
    </source>
</evidence>
<dbReference type="InterPro" id="IPR035940">
    <property type="entry name" value="CAP_sf"/>
</dbReference>
<dbReference type="EMBL" id="CP002454">
    <property type="protein sequence ID" value="ADV66155.1"/>
    <property type="molecule type" value="Genomic_DNA"/>
</dbReference>
<evidence type="ECO:0000313" key="3">
    <source>
        <dbReference type="EMBL" id="ADV66155.1"/>
    </source>
</evidence>
<reference evidence="3 4" key="1">
    <citation type="journal article" date="2011" name="Stand. Genomic Sci.">
        <title>Complete genome sequence of Deinococcus maricopensis type strain (LB-34).</title>
        <authorList>
            <person name="Pukall R."/>
            <person name="Zeytun A."/>
            <person name="Lucas S."/>
            <person name="Lapidus A."/>
            <person name="Hammon N."/>
            <person name="Deshpande S."/>
            <person name="Nolan M."/>
            <person name="Cheng J.F."/>
            <person name="Pitluck S."/>
            <person name="Liolios K."/>
            <person name="Pagani I."/>
            <person name="Mikhailova N."/>
            <person name="Ivanova N."/>
            <person name="Mavromatis K."/>
            <person name="Pati A."/>
            <person name="Tapia R."/>
            <person name="Han C."/>
            <person name="Goodwin L."/>
            <person name="Chen A."/>
            <person name="Palaniappan K."/>
            <person name="Land M."/>
            <person name="Hauser L."/>
            <person name="Chang Y.J."/>
            <person name="Jeffries C.D."/>
            <person name="Brambilla E.M."/>
            <person name="Rohde M."/>
            <person name="Goker M."/>
            <person name="Detter J.C."/>
            <person name="Woyke T."/>
            <person name="Bristow J."/>
            <person name="Eisen J.A."/>
            <person name="Markowitz V."/>
            <person name="Hugenholtz P."/>
            <person name="Kyrpides N.C."/>
            <person name="Klenk H.P."/>
        </authorList>
    </citation>
    <scope>NUCLEOTIDE SEQUENCE [LARGE SCALE GENOMIC DNA]</scope>
    <source>
        <strain evidence="4">DSM 21211 / LMG 22137 / NRRL B-23946 / LB-34</strain>
    </source>
</reference>
<proteinExistence type="predicted"/>
<gene>
    <name evidence="3" type="ordered locus">Deima_0496</name>
</gene>
<dbReference type="STRING" id="709986.Deima_0496"/>
<evidence type="ECO:0000313" key="4">
    <source>
        <dbReference type="Proteomes" id="UP000008635"/>
    </source>
</evidence>
<dbReference type="eggNOG" id="COG2340">
    <property type="taxonomic scope" value="Bacteria"/>
</dbReference>
<name>E8U516_DEIML</name>